<keyword evidence="8" id="KW-1185">Reference proteome</keyword>
<keyword evidence="5" id="KW-0067">ATP-binding</keyword>
<dbReference type="CDD" id="cd01164">
    <property type="entry name" value="FruK_PfkB_like"/>
    <property type="match status" value="1"/>
</dbReference>
<sequence>MILTVTLNPAVDHTLELDEALAPAAVARTDTATFDPGGKGINVSKYLVGLDTETVATGYVGGFLGKFLTTELGEREIPNDFVEIDGETRLNTTILTPEAEYKINQNGPTVGEDAVETVVETIRSYRPETVVVAGSLPLGLDAEAIDAVARAGPWETVVDVDGSLLSALDAEYALCKPNRTELAAATGEATTTVEECVSAARTLLERGFDRVVASLGADGAILVTEERSLHLPARDVEVADTVGAGDALLAGLLSERARGGSEEASLRTGVAVAARVVGVSGTGVPSFEGIPSEIDDRSVTTY</sequence>
<keyword evidence="2 7" id="KW-0808">Transferase</keyword>
<dbReference type="AlphaFoldDB" id="A0A151ADH5"/>
<dbReference type="InterPro" id="IPR017583">
    <property type="entry name" value="Tagatose/fructose_Pkinase"/>
</dbReference>
<dbReference type="PIRSF" id="PIRSF000535">
    <property type="entry name" value="1PFK/6PFK/LacC"/>
    <property type="match status" value="1"/>
</dbReference>
<dbReference type="GO" id="GO:0008662">
    <property type="term" value="F:1-phosphofructokinase activity"/>
    <property type="evidence" value="ECO:0007669"/>
    <property type="project" value="UniProtKB-EC"/>
</dbReference>
<evidence type="ECO:0000256" key="1">
    <source>
        <dbReference type="ARBA" id="ARBA00010688"/>
    </source>
</evidence>
<keyword evidence="3" id="KW-0547">Nucleotide-binding</keyword>
<dbReference type="SUPFAM" id="SSF53613">
    <property type="entry name" value="Ribokinase-like"/>
    <property type="match status" value="1"/>
</dbReference>
<organism evidence="7 8">
    <name type="scientific">Halalkalicoccus paucihalophilus</name>
    <dbReference type="NCBI Taxonomy" id="1008153"/>
    <lineage>
        <taxon>Archaea</taxon>
        <taxon>Methanobacteriati</taxon>
        <taxon>Methanobacteriota</taxon>
        <taxon>Stenosarchaea group</taxon>
        <taxon>Halobacteria</taxon>
        <taxon>Halobacteriales</taxon>
        <taxon>Halococcaceae</taxon>
        <taxon>Halalkalicoccus</taxon>
    </lineage>
</organism>
<comment type="similarity">
    <text evidence="1">Belongs to the carbohydrate kinase PfkB family.</text>
</comment>
<gene>
    <name evidence="7" type="primary">pfkB</name>
    <name evidence="7" type="ORF">HAPAU_23180</name>
</gene>
<evidence type="ECO:0000259" key="6">
    <source>
        <dbReference type="Pfam" id="PF00294"/>
    </source>
</evidence>
<dbReference type="EC" id="2.7.1.56" evidence="7"/>
<dbReference type="Proteomes" id="UP000075321">
    <property type="component" value="Unassembled WGS sequence"/>
</dbReference>
<dbReference type="GO" id="GO:0005524">
    <property type="term" value="F:ATP binding"/>
    <property type="evidence" value="ECO:0007669"/>
    <property type="project" value="UniProtKB-KW"/>
</dbReference>
<dbReference type="InterPro" id="IPR002173">
    <property type="entry name" value="Carboh/pur_kinase_PfkB_CS"/>
</dbReference>
<dbReference type="PANTHER" id="PTHR46566:SF2">
    <property type="entry name" value="ATP-DEPENDENT 6-PHOSPHOFRUCTOKINASE ISOZYME 2"/>
    <property type="match status" value="1"/>
</dbReference>
<evidence type="ECO:0000313" key="7">
    <source>
        <dbReference type="EMBL" id="KYH25643.1"/>
    </source>
</evidence>
<evidence type="ECO:0000256" key="2">
    <source>
        <dbReference type="ARBA" id="ARBA00022679"/>
    </source>
</evidence>
<protein>
    <submittedName>
        <fullName evidence="7">1-phosphofructokinase</fullName>
        <ecNumber evidence="7">2.7.1.56</ecNumber>
    </submittedName>
</protein>
<dbReference type="EMBL" id="LTAZ01000005">
    <property type="protein sequence ID" value="KYH25643.1"/>
    <property type="molecule type" value="Genomic_DNA"/>
</dbReference>
<keyword evidence="4 7" id="KW-0418">Kinase</keyword>
<proteinExistence type="inferred from homology"/>
<evidence type="ECO:0000256" key="4">
    <source>
        <dbReference type="ARBA" id="ARBA00022777"/>
    </source>
</evidence>
<dbReference type="PROSITE" id="PS00584">
    <property type="entry name" value="PFKB_KINASES_2"/>
    <property type="match status" value="1"/>
</dbReference>
<dbReference type="InterPro" id="IPR054902">
    <property type="entry name" value="pfkB_Halo"/>
</dbReference>
<feature type="domain" description="Carbohydrate kinase PfkB" evidence="6">
    <location>
        <begin position="8"/>
        <end position="285"/>
    </location>
</feature>
<dbReference type="PATRIC" id="fig|1008153.3.peg.2367"/>
<dbReference type="InterPro" id="IPR011611">
    <property type="entry name" value="PfkB_dom"/>
</dbReference>
<name>A0A151ADH5_9EURY</name>
<dbReference type="Gene3D" id="3.40.1190.20">
    <property type="match status" value="1"/>
</dbReference>
<accession>A0A151ADH5</accession>
<dbReference type="NCBIfam" id="TIGR03168">
    <property type="entry name" value="1-PFK"/>
    <property type="match status" value="1"/>
</dbReference>
<reference evidence="7 8" key="1">
    <citation type="submission" date="2016-02" db="EMBL/GenBank/DDBJ databases">
        <title>Genome sequence of Halalkalicoccus paucihalophilus DSM 24557.</title>
        <authorList>
            <person name="Poehlein A."/>
            <person name="Daniel R."/>
        </authorList>
    </citation>
    <scope>NUCLEOTIDE SEQUENCE [LARGE SCALE GENOMIC DNA]</scope>
    <source>
        <strain evidence="7 8">DSM 24557</strain>
    </source>
</reference>
<dbReference type="PANTHER" id="PTHR46566">
    <property type="entry name" value="1-PHOSPHOFRUCTOKINASE-RELATED"/>
    <property type="match status" value="1"/>
</dbReference>
<evidence type="ECO:0000256" key="5">
    <source>
        <dbReference type="ARBA" id="ARBA00022840"/>
    </source>
</evidence>
<dbReference type="NCBIfam" id="NF041320">
    <property type="entry name" value="pfkB_Halo"/>
    <property type="match status" value="1"/>
</dbReference>
<evidence type="ECO:0000256" key="3">
    <source>
        <dbReference type="ARBA" id="ARBA00022741"/>
    </source>
</evidence>
<dbReference type="OrthoDB" id="199813at2157"/>
<dbReference type="RefSeq" id="WP_066382602.1">
    <property type="nucleotide sequence ID" value="NZ_LTAZ01000005.1"/>
</dbReference>
<dbReference type="Pfam" id="PF00294">
    <property type="entry name" value="PfkB"/>
    <property type="match status" value="1"/>
</dbReference>
<dbReference type="GO" id="GO:0005829">
    <property type="term" value="C:cytosol"/>
    <property type="evidence" value="ECO:0007669"/>
    <property type="project" value="TreeGrafter"/>
</dbReference>
<comment type="caution">
    <text evidence="7">The sequence shown here is derived from an EMBL/GenBank/DDBJ whole genome shotgun (WGS) entry which is preliminary data.</text>
</comment>
<evidence type="ECO:0000313" key="8">
    <source>
        <dbReference type="Proteomes" id="UP000075321"/>
    </source>
</evidence>
<dbReference type="InterPro" id="IPR029056">
    <property type="entry name" value="Ribokinase-like"/>
</dbReference>